<dbReference type="EMBL" id="JACRTF010000001">
    <property type="protein sequence ID" value="MBC8592973.1"/>
    <property type="molecule type" value="Genomic_DNA"/>
</dbReference>
<dbReference type="Gene3D" id="3.20.20.190">
    <property type="entry name" value="Phosphatidylinositol (PI) phosphodiesterase"/>
    <property type="match status" value="1"/>
</dbReference>
<dbReference type="PROSITE" id="PS51704">
    <property type="entry name" value="GP_PDE"/>
    <property type="match status" value="1"/>
</dbReference>
<keyword evidence="3" id="KW-1185">Reference proteome</keyword>
<accession>A0A926F2L5</accession>
<dbReference type="AlphaFoldDB" id="A0A926F2L5"/>
<dbReference type="InterPro" id="IPR017946">
    <property type="entry name" value="PLC-like_Pdiesterase_TIM-brl"/>
</dbReference>
<dbReference type="PANTHER" id="PTHR46211">
    <property type="entry name" value="GLYCEROPHOSPHORYL DIESTER PHOSPHODIESTERASE"/>
    <property type="match status" value="1"/>
</dbReference>
<reference evidence="2" key="1">
    <citation type="submission" date="2020-08" db="EMBL/GenBank/DDBJ databases">
        <title>Genome public.</title>
        <authorList>
            <person name="Liu C."/>
            <person name="Sun Q."/>
        </authorList>
    </citation>
    <scope>NUCLEOTIDE SEQUENCE</scope>
    <source>
        <strain evidence="2">N12</strain>
    </source>
</reference>
<dbReference type="RefSeq" id="WP_369411059.1">
    <property type="nucleotide sequence ID" value="NZ_JACRTF010000001.1"/>
</dbReference>
<dbReference type="GO" id="GO:0008081">
    <property type="term" value="F:phosphoric diester hydrolase activity"/>
    <property type="evidence" value="ECO:0007669"/>
    <property type="project" value="InterPro"/>
</dbReference>
<evidence type="ECO:0000313" key="3">
    <source>
        <dbReference type="Proteomes" id="UP000651085"/>
    </source>
</evidence>
<proteinExistence type="predicted"/>
<dbReference type="Proteomes" id="UP000651085">
    <property type="component" value="Unassembled WGS sequence"/>
</dbReference>
<feature type="domain" description="GP-PDE" evidence="1">
    <location>
        <begin position="12"/>
        <end position="245"/>
    </location>
</feature>
<dbReference type="PANTHER" id="PTHR46211:SF14">
    <property type="entry name" value="GLYCEROPHOSPHODIESTER PHOSPHODIESTERASE"/>
    <property type="match status" value="1"/>
</dbReference>
<protein>
    <submittedName>
        <fullName evidence="2">Glycerophosphodiester phosphodiesterase family protein</fullName>
    </submittedName>
</protein>
<dbReference type="Pfam" id="PF03009">
    <property type="entry name" value="GDPD"/>
    <property type="match status" value="1"/>
</dbReference>
<evidence type="ECO:0000313" key="2">
    <source>
        <dbReference type="EMBL" id="MBC8592973.1"/>
    </source>
</evidence>
<comment type="caution">
    <text evidence="2">The sequence shown here is derived from an EMBL/GenBank/DDBJ whole genome shotgun (WGS) entry which is preliminary data.</text>
</comment>
<dbReference type="SUPFAM" id="SSF51695">
    <property type="entry name" value="PLC-like phosphodiesterases"/>
    <property type="match status" value="1"/>
</dbReference>
<sequence length="248" mass="28221">MVACKSKTEHFPKISGHRGTSFIAPENTLASIDSCIKYKVDLAECDVCISKDSVFYLLHDSTLDRTTNGSGAIANWMSYDIDTLDAGSWFNPVFKGVRVPRLEDALRRAKQGKLELTIDYRNGNLKRMLDLIRREGMLDHCTFVFYSEDDFKAFRKLAPQVKRLQAYIRTNKDFDYVIDSLKPDIAVVRLDSITPLWISRCHEAGMKVLALALKSSAPDEDYIRAARLGVDVIATDRPEYIIKKFGRR</sequence>
<gene>
    <name evidence="2" type="ORF">H8744_06825</name>
</gene>
<dbReference type="InterPro" id="IPR030395">
    <property type="entry name" value="GP_PDE_dom"/>
</dbReference>
<dbReference type="CDD" id="cd08566">
    <property type="entry name" value="GDPD_AtGDE_like"/>
    <property type="match status" value="1"/>
</dbReference>
<dbReference type="GO" id="GO:0006629">
    <property type="term" value="P:lipid metabolic process"/>
    <property type="evidence" value="ECO:0007669"/>
    <property type="project" value="InterPro"/>
</dbReference>
<evidence type="ECO:0000259" key="1">
    <source>
        <dbReference type="PROSITE" id="PS51704"/>
    </source>
</evidence>
<organism evidence="2 3">
    <name type="scientific">Jilunia laotingensis</name>
    <dbReference type="NCBI Taxonomy" id="2763675"/>
    <lineage>
        <taxon>Bacteria</taxon>
        <taxon>Pseudomonadati</taxon>
        <taxon>Bacteroidota</taxon>
        <taxon>Bacteroidia</taxon>
        <taxon>Bacteroidales</taxon>
        <taxon>Bacteroidaceae</taxon>
        <taxon>Jilunia</taxon>
    </lineage>
</organism>
<name>A0A926F2L5_9BACT</name>